<dbReference type="SMART" id="SM00490">
    <property type="entry name" value="HELICc"/>
    <property type="match status" value="1"/>
</dbReference>
<dbReference type="RefSeq" id="WP_205499177.1">
    <property type="nucleotide sequence ID" value="NZ_CP148066.1"/>
</dbReference>
<evidence type="ECO:0000256" key="1">
    <source>
        <dbReference type="ARBA" id="ARBA00004496"/>
    </source>
</evidence>
<evidence type="ECO:0000256" key="8">
    <source>
        <dbReference type="ARBA" id="ARBA00022881"/>
    </source>
</evidence>
<dbReference type="PANTHER" id="PTHR24029">
    <property type="entry name" value="UVRABC SYSTEM PROTEIN B"/>
    <property type="match status" value="1"/>
</dbReference>
<accession>A0ABZ2RMZ8</accession>
<dbReference type="InterPro" id="IPR006935">
    <property type="entry name" value="Helicase/UvrB_N"/>
</dbReference>
<gene>
    <name evidence="12 18" type="primary">uvrB</name>
    <name evidence="18" type="ORF">WG616_03455</name>
</gene>
<evidence type="ECO:0000259" key="16">
    <source>
        <dbReference type="PROSITE" id="PS51192"/>
    </source>
</evidence>
<keyword evidence="4 12" id="KW-0547">Nucleotide-binding</keyword>
<dbReference type="InterPro" id="IPR027417">
    <property type="entry name" value="P-loop_NTPase"/>
</dbReference>
<feature type="domain" description="Helicase C-terminal" evidence="17">
    <location>
        <begin position="438"/>
        <end position="596"/>
    </location>
</feature>
<dbReference type="InterPro" id="IPR024759">
    <property type="entry name" value="UvrB_YAD/RRR_dom"/>
</dbReference>
<feature type="short sequence motif" description="Beta-hairpin" evidence="12">
    <location>
        <begin position="95"/>
        <end position="118"/>
    </location>
</feature>
<evidence type="ECO:0000313" key="18">
    <source>
        <dbReference type="EMBL" id="WXL28394.1"/>
    </source>
</evidence>
<dbReference type="InterPro" id="IPR001650">
    <property type="entry name" value="Helicase_C-like"/>
</dbReference>
<protein>
    <recommendedName>
        <fullName evidence="11 12">UvrABC system protein B</fullName>
        <shortName evidence="12">Protein UvrB</shortName>
    </recommendedName>
    <alternativeName>
        <fullName evidence="12">Excinuclease ABC subunit B</fullName>
    </alternativeName>
</protein>
<evidence type="ECO:0000256" key="13">
    <source>
        <dbReference type="RuleBase" id="RU003587"/>
    </source>
</evidence>
<evidence type="ECO:0000256" key="5">
    <source>
        <dbReference type="ARBA" id="ARBA00022763"/>
    </source>
</evidence>
<feature type="coiled-coil region" evidence="14">
    <location>
        <begin position="606"/>
        <end position="649"/>
    </location>
</feature>
<dbReference type="InterPro" id="IPR036876">
    <property type="entry name" value="UVR_dom_sf"/>
</dbReference>
<dbReference type="Pfam" id="PF00271">
    <property type="entry name" value="Helicase_C"/>
    <property type="match status" value="1"/>
</dbReference>
<dbReference type="Gene3D" id="3.40.50.300">
    <property type="entry name" value="P-loop containing nucleotide triphosphate hydrolases"/>
    <property type="match status" value="3"/>
</dbReference>
<dbReference type="Pfam" id="PF02151">
    <property type="entry name" value="UVR"/>
    <property type="match status" value="1"/>
</dbReference>
<evidence type="ECO:0000256" key="10">
    <source>
        <dbReference type="ARBA" id="ARBA00026033"/>
    </source>
</evidence>
<dbReference type="SUPFAM" id="SSF52540">
    <property type="entry name" value="P-loop containing nucleoside triphosphate hydrolases"/>
    <property type="match status" value="2"/>
</dbReference>
<dbReference type="InterPro" id="IPR041471">
    <property type="entry name" value="UvrB_inter"/>
</dbReference>
<feature type="domain" description="Helicase ATP-binding" evidence="16">
    <location>
        <begin position="29"/>
        <end position="169"/>
    </location>
</feature>
<keyword evidence="5 12" id="KW-0227">DNA damage</keyword>
<dbReference type="NCBIfam" id="TIGR00631">
    <property type="entry name" value="uvrb"/>
    <property type="match status" value="1"/>
</dbReference>
<dbReference type="InterPro" id="IPR004807">
    <property type="entry name" value="UvrB"/>
</dbReference>
<dbReference type="GO" id="GO:0016787">
    <property type="term" value="F:hydrolase activity"/>
    <property type="evidence" value="ECO:0007669"/>
    <property type="project" value="UniProtKB-KW"/>
</dbReference>
<keyword evidence="9 12" id="KW-0234">DNA repair</keyword>
<dbReference type="PROSITE" id="PS51194">
    <property type="entry name" value="HELICASE_CTER"/>
    <property type="match status" value="1"/>
</dbReference>
<evidence type="ECO:0000256" key="14">
    <source>
        <dbReference type="SAM" id="Coils"/>
    </source>
</evidence>
<keyword evidence="6 12" id="KW-0228">DNA excision</keyword>
<organism evidence="18 19">
    <name type="scientific">[Mycoplasma] gypis</name>
    <dbReference type="NCBI Taxonomy" id="92404"/>
    <lineage>
        <taxon>Bacteria</taxon>
        <taxon>Bacillati</taxon>
        <taxon>Mycoplasmatota</taxon>
        <taxon>Mycoplasmoidales</taxon>
        <taxon>Metamycoplasmataceae</taxon>
        <taxon>Metamycoplasma</taxon>
    </lineage>
</organism>
<comment type="similarity">
    <text evidence="2 12 13">Belongs to the UvrB family.</text>
</comment>
<dbReference type="Proteomes" id="UP001460679">
    <property type="component" value="Chromosome"/>
</dbReference>
<feature type="binding site" evidence="12">
    <location>
        <begin position="42"/>
        <end position="49"/>
    </location>
    <ligand>
        <name>ATP</name>
        <dbReference type="ChEBI" id="CHEBI:30616"/>
    </ligand>
</feature>
<keyword evidence="12 13" id="KW-0742">SOS response</keyword>
<dbReference type="InterPro" id="IPR001943">
    <property type="entry name" value="UVR_dom"/>
</dbReference>
<comment type="subcellular location">
    <subcellularLocation>
        <location evidence="1 12 13">Cytoplasm</location>
    </subcellularLocation>
</comment>
<evidence type="ECO:0000256" key="2">
    <source>
        <dbReference type="ARBA" id="ARBA00008533"/>
    </source>
</evidence>
<dbReference type="Pfam" id="PF17757">
    <property type="entry name" value="UvrB_inter"/>
    <property type="match status" value="1"/>
</dbReference>
<dbReference type="NCBIfam" id="NF003673">
    <property type="entry name" value="PRK05298.1"/>
    <property type="match status" value="1"/>
</dbReference>
<dbReference type="CDD" id="cd17916">
    <property type="entry name" value="DEXHc_UvrB"/>
    <property type="match status" value="1"/>
</dbReference>
<dbReference type="EMBL" id="CP148066">
    <property type="protein sequence ID" value="WXL28394.1"/>
    <property type="molecule type" value="Genomic_DNA"/>
</dbReference>
<evidence type="ECO:0000256" key="6">
    <source>
        <dbReference type="ARBA" id="ARBA00022769"/>
    </source>
</evidence>
<reference evidence="18" key="1">
    <citation type="submission" date="2024-03" db="EMBL/GenBank/DDBJ databases">
        <title>Complete genome sequence of Mycoplasma gypis type strain B1/T1.</title>
        <authorList>
            <person name="Spergser J."/>
        </authorList>
    </citation>
    <scope>NUCLEOTIDE SEQUENCE [LARGE SCALE GENOMIC DNA]</scope>
    <source>
        <strain evidence="18">B1/T1</strain>
    </source>
</reference>
<evidence type="ECO:0000256" key="3">
    <source>
        <dbReference type="ARBA" id="ARBA00022490"/>
    </source>
</evidence>
<evidence type="ECO:0000256" key="9">
    <source>
        <dbReference type="ARBA" id="ARBA00023204"/>
    </source>
</evidence>
<evidence type="ECO:0000313" key="19">
    <source>
        <dbReference type="Proteomes" id="UP001460679"/>
    </source>
</evidence>
<dbReference type="PROSITE" id="PS50151">
    <property type="entry name" value="UVR"/>
    <property type="match status" value="1"/>
</dbReference>
<evidence type="ECO:0000256" key="7">
    <source>
        <dbReference type="ARBA" id="ARBA00022840"/>
    </source>
</evidence>
<keyword evidence="3 12" id="KW-0963">Cytoplasm</keyword>
<keyword evidence="19" id="KW-1185">Reference proteome</keyword>
<dbReference type="Gene3D" id="4.10.860.10">
    <property type="entry name" value="UVR domain"/>
    <property type="match status" value="1"/>
</dbReference>
<comment type="function">
    <text evidence="12">The UvrABC repair system catalyzes the recognition and processing of DNA lesions. A damage recognition complex composed of 2 UvrA and 2 UvrB subunits scans DNA for abnormalities. Upon binding of the UvrA(2)B(2) complex to a putative damaged site, the DNA wraps around one UvrB monomer. DNA wrap is dependent on ATP binding by UvrB and probably causes local melting of the DNA helix, facilitating insertion of UvrB beta-hairpin between the DNA strands. Then UvrB probes one DNA strand for the presence of a lesion. If a lesion is found the UvrA subunits dissociate and the UvrB-DNA preincision complex is formed. This complex is subsequently bound by UvrC and the second UvrB is released. If no lesion is found, the DNA wraps around the other UvrB subunit that will check the other stand for damage.</text>
</comment>
<feature type="domain" description="UVR" evidence="15">
    <location>
        <begin position="626"/>
        <end position="661"/>
    </location>
</feature>
<dbReference type="PANTHER" id="PTHR24029:SF0">
    <property type="entry name" value="UVRABC SYSTEM PROTEIN B"/>
    <property type="match status" value="1"/>
</dbReference>
<dbReference type="Pfam" id="PF04851">
    <property type="entry name" value="ResIII"/>
    <property type="match status" value="1"/>
</dbReference>
<evidence type="ECO:0000256" key="11">
    <source>
        <dbReference type="ARBA" id="ARBA00029504"/>
    </source>
</evidence>
<keyword evidence="14" id="KW-0175">Coiled coil</keyword>
<keyword evidence="7 12" id="KW-0067">ATP-binding</keyword>
<comment type="subunit">
    <text evidence="10 12 13">Forms a heterotetramer with UvrA during the search for lesions. Interacts with UvrC in an incision complex.</text>
</comment>
<dbReference type="HAMAP" id="MF_00204">
    <property type="entry name" value="UvrB"/>
    <property type="match status" value="1"/>
</dbReference>
<dbReference type="Pfam" id="PF12344">
    <property type="entry name" value="UvrB"/>
    <property type="match status" value="1"/>
</dbReference>
<name>A0ABZ2RMZ8_9BACT</name>
<keyword evidence="8 12" id="KW-0267">Excision nuclease</keyword>
<dbReference type="SMART" id="SM00487">
    <property type="entry name" value="DEXDc"/>
    <property type="match status" value="1"/>
</dbReference>
<dbReference type="PROSITE" id="PS51192">
    <property type="entry name" value="HELICASE_ATP_BIND_1"/>
    <property type="match status" value="1"/>
</dbReference>
<dbReference type="SUPFAM" id="SSF46600">
    <property type="entry name" value="C-terminal UvrC-binding domain of UvrB"/>
    <property type="match status" value="1"/>
</dbReference>
<dbReference type="InterPro" id="IPR014001">
    <property type="entry name" value="Helicase_ATP-bd"/>
</dbReference>
<evidence type="ECO:0000256" key="12">
    <source>
        <dbReference type="HAMAP-Rule" id="MF_00204"/>
    </source>
</evidence>
<sequence length="665" mass="76959">MKQEQKEFKLVANYAPTGDQPQAIEQIVNNLNNGVENQVLLGVTGSGKTFTIANVIQKINRPCLVLSHNKTLASQLYSELKSFFPENRVEYFVSYFDYYRPEAYLPSRDIFIDKTSKNNKEIEAMRHRSVNALLLRRDTIVVGSVASIYGAFNPEEYQQSFFPLEVGMTINRRDFMIKLVHMGFNRNPLTLNRGDFSLRGDVIEIAPSWTEEHNIRIDFFDDEIEQISTIHPISRNVIKTFKTFTIFPASAYTTSPDTTKRVVEQIKIELEQRLSVFEKEKKLLEYQRLKERVNNDIDSLSEFGYVNGIENYSRYIDGREAGERPYTLLDYLPKDAVIFIDESHIMVPQLNGMYNGDRSRKETLVEYGFRLPSALDNRPLKFHEFEEYDFQKVFISATPGEYEINKTDGEVITQYIRPTGLLDPIIEIKPTQYQMDDIFDQLAIQKKNGDRTLILTTTKRNAEELSKFLTSKNIKVSYIHSEFNTFERNTILRKLRKGIYDVVIGINLLREGIDLPEVSLICVLDADKAGFMRNTTSLIQIVGRAARNDHGRVIFYADTISKAMQETIDDNKIKRAIQMEYNQKHNIVPKTIIKPINDPIENEELLEEITENIAKTKTKKNVTEREKIFDKLRSQMQEASQNLDFEKAAKIRDMILELGGDLEKN</sequence>
<comment type="domain">
    <text evidence="12">The beta-hairpin motif is involved in DNA binding.</text>
</comment>
<proteinExistence type="inferred from homology"/>
<evidence type="ECO:0000256" key="4">
    <source>
        <dbReference type="ARBA" id="ARBA00022741"/>
    </source>
</evidence>
<evidence type="ECO:0000259" key="15">
    <source>
        <dbReference type="PROSITE" id="PS50151"/>
    </source>
</evidence>
<keyword evidence="18" id="KW-0378">Hydrolase</keyword>
<evidence type="ECO:0000259" key="17">
    <source>
        <dbReference type="PROSITE" id="PS51194"/>
    </source>
</evidence>